<evidence type="ECO:0000313" key="2">
    <source>
        <dbReference type="EMBL" id="PIR97024.1"/>
    </source>
</evidence>
<dbReference type="EMBL" id="PFAJ01000048">
    <property type="protein sequence ID" value="PIR97024.1"/>
    <property type="molecule type" value="Genomic_DNA"/>
</dbReference>
<organism evidence="2 3">
    <name type="scientific">Candidatus Doudnabacteria bacterium CG10_big_fil_rev_8_21_14_0_10_41_10</name>
    <dbReference type="NCBI Taxonomy" id="1974551"/>
    <lineage>
        <taxon>Bacteria</taxon>
        <taxon>Candidatus Doudnaibacteriota</taxon>
    </lineage>
</organism>
<protein>
    <recommendedName>
        <fullName evidence="1">MobA-like NTP transferase domain-containing protein</fullName>
    </recommendedName>
</protein>
<evidence type="ECO:0000313" key="3">
    <source>
        <dbReference type="Proteomes" id="UP000230557"/>
    </source>
</evidence>
<dbReference type="SUPFAM" id="SSF53448">
    <property type="entry name" value="Nucleotide-diphospho-sugar transferases"/>
    <property type="match status" value="1"/>
</dbReference>
<sequence>MTAAVILAAGYGHENGQSKLLKTLPDGTPIIVQVVKNVRAVGGLKPIVVVINETYGQSIQSAIERAGFSGLEFMHQTDRLGAADALNCALPIFLEDGKLASETLVVFGDMPLLSPKLMRDMVAKHREVESKLTISSWPFDPDHKLASCMGNYAFLVRDDDINHRGTPLVVDKEGESLVVSMYNGMIPQEGDQVLSSLYVVDTTWAREVLPSIEPMFKGDGFPPEKHMPKLIEKAMISSVPVANVVCRNIAAEIIGVDAHTPKSYKTVCDLVEGL</sequence>
<accession>A0A2H0VD23</accession>
<dbReference type="InterPro" id="IPR025877">
    <property type="entry name" value="MobA-like_NTP_Trfase"/>
</dbReference>
<evidence type="ECO:0000259" key="1">
    <source>
        <dbReference type="Pfam" id="PF12804"/>
    </source>
</evidence>
<dbReference type="Proteomes" id="UP000230557">
    <property type="component" value="Unassembled WGS sequence"/>
</dbReference>
<dbReference type="GO" id="GO:0016779">
    <property type="term" value="F:nucleotidyltransferase activity"/>
    <property type="evidence" value="ECO:0007669"/>
    <property type="project" value="UniProtKB-ARBA"/>
</dbReference>
<dbReference type="Pfam" id="PF12804">
    <property type="entry name" value="NTP_transf_3"/>
    <property type="match status" value="1"/>
</dbReference>
<name>A0A2H0VD23_9BACT</name>
<dbReference type="InterPro" id="IPR029044">
    <property type="entry name" value="Nucleotide-diphossugar_trans"/>
</dbReference>
<reference evidence="3" key="1">
    <citation type="submission" date="2017-09" db="EMBL/GenBank/DDBJ databases">
        <title>Depth-based differentiation of microbial function through sediment-hosted aquifers and enrichment of novel symbionts in the deep terrestrial subsurface.</title>
        <authorList>
            <person name="Probst A.J."/>
            <person name="Ladd B."/>
            <person name="Jarett J.K."/>
            <person name="Geller-Mcgrath D.E."/>
            <person name="Sieber C.M.K."/>
            <person name="Emerson J.B."/>
            <person name="Anantharaman K."/>
            <person name="Thomas B.C."/>
            <person name="Malmstrom R."/>
            <person name="Stieglmeier M."/>
            <person name="Klingl A."/>
            <person name="Woyke T."/>
            <person name="Ryan C.M."/>
            <person name="Banfield J.F."/>
        </authorList>
    </citation>
    <scope>NUCLEOTIDE SEQUENCE [LARGE SCALE GENOMIC DNA]</scope>
</reference>
<dbReference type="Gene3D" id="3.90.550.10">
    <property type="entry name" value="Spore Coat Polysaccharide Biosynthesis Protein SpsA, Chain A"/>
    <property type="match status" value="1"/>
</dbReference>
<proteinExistence type="predicted"/>
<gene>
    <name evidence="2" type="ORF">COT91_03555</name>
</gene>
<feature type="domain" description="MobA-like NTP transferase" evidence="1">
    <location>
        <begin position="4"/>
        <end position="145"/>
    </location>
</feature>
<dbReference type="AlphaFoldDB" id="A0A2H0VD23"/>
<comment type="caution">
    <text evidence="2">The sequence shown here is derived from an EMBL/GenBank/DDBJ whole genome shotgun (WGS) entry which is preliminary data.</text>
</comment>